<dbReference type="Proteomes" id="UP001470230">
    <property type="component" value="Unassembled WGS sequence"/>
</dbReference>
<reference evidence="1 2" key="1">
    <citation type="submission" date="2024-04" db="EMBL/GenBank/DDBJ databases">
        <title>Tritrichomonas musculus Genome.</title>
        <authorList>
            <person name="Alves-Ferreira E."/>
            <person name="Grigg M."/>
            <person name="Lorenzi H."/>
            <person name="Galac M."/>
        </authorList>
    </citation>
    <scope>NUCLEOTIDE SEQUENCE [LARGE SCALE GENOMIC DNA]</scope>
    <source>
        <strain evidence="1 2">EAF2021</strain>
    </source>
</reference>
<keyword evidence="2" id="KW-1185">Reference proteome</keyword>
<name>A0ABR2JJY9_9EUKA</name>
<gene>
    <name evidence="1" type="ORF">M9Y10_004967</name>
</gene>
<comment type="caution">
    <text evidence="1">The sequence shown here is derived from an EMBL/GenBank/DDBJ whole genome shotgun (WGS) entry which is preliminary data.</text>
</comment>
<evidence type="ECO:0000313" key="2">
    <source>
        <dbReference type="Proteomes" id="UP001470230"/>
    </source>
</evidence>
<evidence type="ECO:0000313" key="1">
    <source>
        <dbReference type="EMBL" id="KAK8878202.1"/>
    </source>
</evidence>
<organism evidence="1 2">
    <name type="scientific">Tritrichomonas musculus</name>
    <dbReference type="NCBI Taxonomy" id="1915356"/>
    <lineage>
        <taxon>Eukaryota</taxon>
        <taxon>Metamonada</taxon>
        <taxon>Parabasalia</taxon>
        <taxon>Tritrichomonadida</taxon>
        <taxon>Tritrichomonadidae</taxon>
        <taxon>Tritrichomonas</taxon>
    </lineage>
</organism>
<proteinExistence type="predicted"/>
<accession>A0ABR2JJY9</accession>
<protein>
    <submittedName>
        <fullName evidence="1">Uncharacterized protein</fullName>
    </submittedName>
</protein>
<dbReference type="Pfam" id="PF23556">
    <property type="entry name" value="TPR_Vps41"/>
    <property type="match status" value="1"/>
</dbReference>
<sequence>MTLRGEICTIQMSSSIINALPFIVSNFGDPVLISNAGEYTAICNSDKTVFLFKSQILVDSIPNDTNRTVQNLVSTKISIRLYSSPIMIATNGSPQVVLYINNQFKVERIPIFTMAKFCTILSSSLFIVADQHAAYYWNMETNKCKLCFTSEKEIVFLEHSQGKTYVFTTGSFDIISGDNPVLSISFYCPPQCWIRHSADLNSFFILNNNEITPLIIDKNQIFRKEIISLPNQPNDFVALGDSLIVLFSAKEGRKRVVRKYSLTTQLWSNVVDVPLITAMYSCGKFVLAACSQFTLVIHEFPVLFDKISAETPLIDLLLAKFDDADSFKVLTLFFGLDSLTSELSSHNATSRSLVELGLDELWQREMFDQWVLLALEYPKYLKSQHSSERIVELLKTRKFDANSNIQFAALLEASGDYWNAFLIYLRAKNVESVSAIMHRVIDHIEPHVNEVIDLCSFALKSNKRESASNMLQLLSSHPKIAKPEEIIPQLMFSWDLLDMYYNGFDMKTNPPSQEVVNSYLNGLAIYQPSKLRDFLVTNKIYDASRACDSLLKLGRLDEYGYVLRRTNNKKYIEFLIIREDWTTLFKHLEHNIKEWPYVLSMMAFESSYFVEFVKHFDMFNISLSEMLAQIPKNCDPPLLADGFSFLAKIINSRNESEEIVEEICSSESFRLFDELVNNRSDGIVVDL</sequence>
<dbReference type="EMBL" id="JAPFFF010000011">
    <property type="protein sequence ID" value="KAK8878202.1"/>
    <property type="molecule type" value="Genomic_DNA"/>
</dbReference>